<dbReference type="AlphaFoldDB" id="A0A2P2P995"/>
<sequence>MFSIIDNMGYFWETGSTGRKYRQIGNT</sequence>
<organism evidence="1">
    <name type="scientific">Rhizophora mucronata</name>
    <name type="common">Asiatic mangrove</name>
    <dbReference type="NCBI Taxonomy" id="61149"/>
    <lineage>
        <taxon>Eukaryota</taxon>
        <taxon>Viridiplantae</taxon>
        <taxon>Streptophyta</taxon>
        <taxon>Embryophyta</taxon>
        <taxon>Tracheophyta</taxon>
        <taxon>Spermatophyta</taxon>
        <taxon>Magnoliopsida</taxon>
        <taxon>eudicotyledons</taxon>
        <taxon>Gunneridae</taxon>
        <taxon>Pentapetalae</taxon>
        <taxon>rosids</taxon>
        <taxon>fabids</taxon>
        <taxon>Malpighiales</taxon>
        <taxon>Rhizophoraceae</taxon>
        <taxon>Rhizophora</taxon>
    </lineage>
</organism>
<reference evidence="1" key="1">
    <citation type="submission" date="2018-02" db="EMBL/GenBank/DDBJ databases">
        <title>Rhizophora mucronata_Transcriptome.</title>
        <authorList>
            <person name="Meera S.P."/>
            <person name="Sreeshan A."/>
            <person name="Augustine A."/>
        </authorList>
    </citation>
    <scope>NUCLEOTIDE SEQUENCE</scope>
    <source>
        <tissue evidence="1">Leaf</tissue>
    </source>
</reference>
<name>A0A2P2P995_RHIMU</name>
<accession>A0A2P2P995</accession>
<dbReference type="EMBL" id="GGEC01070831">
    <property type="protein sequence ID" value="MBX51315.1"/>
    <property type="molecule type" value="Transcribed_RNA"/>
</dbReference>
<evidence type="ECO:0000313" key="1">
    <source>
        <dbReference type="EMBL" id="MBX51315.1"/>
    </source>
</evidence>
<proteinExistence type="predicted"/>
<protein>
    <submittedName>
        <fullName evidence="1">Uncharacterized protein</fullName>
    </submittedName>
</protein>